<dbReference type="AlphaFoldDB" id="A0AAE1K447"/>
<dbReference type="Proteomes" id="UP001286313">
    <property type="component" value="Unassembled WGS sequence"/>
</dbReference>
<feature type="region of interest" description="Disordered" evidence="1">
    <location>
        <begin position="1"/>
        <end position="25"/>
    </location>
</feature>
<organism evidence="2 3">
    <name type="scientific">Petrolisthes cinctipes</name>
    <name type="common">Flat porcelain crab</name>
    <dbReference type="NCBI Taxonomy" id="88211"/>
    <lineage>
        <taxon>Eukaryota</taxon>
        <taxon>Metazoa</taxon>
        <taxon>Ecdysozoa</taxon>
        <taxon>Arthropoda</taxon>
        <taxon>Crustacea</taxon>
        <taxon>Multicrustacea</taxon>
        <taxon>Malacostraca</taxon>
        <taxon>Eumalacostraca</taxon>
        <taxon>Eucarida</taxon>
        <taxon>Decapoda</taxon>
        <taxon>Pleocyemata</taxon>
        <taxon>Anomura</taxon>
        <taxon>Galatheoidea</taxon>
        <taxon>Porcellanidae</taxon>
        <taxon>Petrolisthes</taxon>
    </lineage>
</organism>
<name>A0AAE1K447_PETCI</name>
<sequence length="102" mass="11047">MVSVDEGNCQAFMDQGSGQHPGTVVSDSGAPLHVVPASTNGYYQLLPPILFIDPHHSKLPDYLPPPLHFLPAAFTHPPQPPRLPLDRSTKFTADPRFPGAIL</sequence>
<keyword evidence="3" id="KW-1185">Reference proteome</keyword>
<dbReference type="EMBL" id="JAWQEG010003667">
    <property type="protein sequence ID" value="KAK3865071.1"/>
    <property type="molecule type" value="Genomic_DNA"/>
</dbReference>
<reference evidence="2" key="1">
    <citation type="submission" date="2023-10" db="EMBL/GenBank/DDBJ databases">
        <title>Genome assemblies of two species of porcelain crab, Petrolisthes cinctipes and Petrolisthes manimaculis (Anomura: Porcellanidae).</title>
        <authorList>
            <person name="Angst P."/>
        </authorList>
    </citation>
    <scope>NUCLEOTIDE SEQUENCE</scope>
    <source>
        <strain evidence="2">PB745_01</strain>
        <tissue evidence="2">Gill</tissue>
    </source>
</reference>
<comment type="caution">
    <text evidence="2">The sequence shown here is derived from an EMBL/GenBank/DDBJ whole genome shotgun (WGS) entry which is preliminary data.</text>
</comment>
<evidence type="ECO:0000313" key="2">
    <source>
        <dbReference type="EMBL" id="KAK3865071.1"/>
    </source>
</evidence>
<evidence type="ECO:0000256" key="1">
    <source>
        <dbReference type="SAM" id="MobiDB-lite"/>
    </source>
</evidence>
<proteinExistence type="predicted"/>
<gene>
    <name evidence="2" type="ORF">Pcinc_029291</name>
</gene>
<evidence type="ECO:0000313" key="3">
    <source>
        <dbReference type="Proteomes" id="UP001286313"/>
    </source>
</evidence>
<accession>A0AAE1K447</accession>
<feature type="region of interest" description="Disordered" evidence="1">
    <location>
        <begin position="73"/>
        <end position="102"/>
    </location>
</feature>
<protein>
    <submittedName>
        <fullName evidence="2">Uncharacterized protein</fullName>
    </submittedName>
</protein>